<feature type="compositionally biased region" description="Basic and acidic residues" evidence="1">
    <location>
        <begin position="69"/>
        <end position="92"/>
    </location>
</feature>
<dbReference type="Proteomes" id="UP001479606">
    <property type="component" value="Unassembled WGS sequence"/>
</dbReference>
<evidence type="ECO:0000256" key="2">
    <source>
        <dbReference type="SAM" id="SignalP"/>
    </source>
</evidence>
<feature type="chain" id="PRO_5045177290" evidence="2">
    <location>
        <begin position="24"/>
        <end position="112"/>
    </location>
</feature>
<protein>
    <submittedName>
        <fullName evidence="3">Uncharacterized protein</fullName>
    </submittedName>
</protein>
<feature type="region of interest" description="Disordered" evidence="1">
    <location>
        <begin position="69"/>
        <end position="112"/>
    </location>
</feature>
<dbReference type="RefSeq" id="WP_342300197.1">
    <property type="nucleotide sequence ID" value="NZ_JBCEVZ010000054.1"/>
</dbReference>
<sequence>MQKSLFSLLAAVSLLAVSYTSVAQVVTPGINARQRNERARIRQGVATGELTRPEAARLKGREAEIRQDKRAARADGIVTRDERQDIRKDENQASRAIYRQKHDGQVRPRAVR</sequence>
<comment type="caution">
    <text evidence="3">The sequence shown here is derived from an EMBL/GenBank/DDBJ whole genome shotgun (WGS) entry which is preliminary data.</text>
</comment>
<keyword evidence="2" id="KW-0732">Signal</keyword>
<keyword evidence="4" id="KW-1185">Reference proteome</keyword>
<organism evidence="3 4">
    <name type="scientific">Hymenobacter segetis</name>
    <dbReference type="NCBI Taxonomy" id="2025509"/>
    <lineage>
        <taxon>Bacteria</taxon>
        <taxon>Pseudomonadati</taxon>
        <taxon>Bacteroidota</taxon>
        <taxon>Cytophagia</taxon>
        <taxon>Cytophagales</taxon>
        <taxon>Hymenobacteraceae</taxon>
        <taxon>Hymenobacter</taxon>
    </lineage>
</organism>
<reference evidence="3 4" key="1">
    <citation type="journal article" date="2018" name="Arch. Microbiol.">
        <title>Hymenobacter segetis sp. nov., isolated from soil.</title>
        <authorList>
            <person name="Ten L.N."/>
            <person name="Lim S.J."/>
            <person name="Kim B.O."/>
            <person name="Kang I.K."/>
            <person name="Jung H.Y."/>
        </authorList>
    </citation>
    <scope>NUCLEOTIDE SEQUENCE [LARGE SCALE GENOMIC DNA]</scope>
    <source>
        <strain evidence="3 4">S7-3-11</strain>
    </source>
</reference>
<evidence type="ECO:0000313" key="3">
    <source>
        <dbReference type="EMBL" id="MEL5996017.1"/>
    </source>
</evidence>
<dbReference type="EMBL" id="JBCEVZ010000054">
    <property type="protein sequence ID" value="MEL5996017.1"/>
    <property type="molecule type" value="Genomic_DNA"/>
</dbReference>
<proteinExistence type="predicted"/>
<evidence type="ECO:0000256" key="1">
    <source>
        <dbReference type="SAM" id="MobiDB-lite"/>
    </source>
</evidence>
<evidence type="ECO:0000313" key="4">
    <source>
        <dbReference type="Proteomes" id="UP001479606"/>
    </source>
</evidence>
<name>A0ABU9LZ34_9BACT</name>
<accession>A0ABU9LZ34</accession>
<feature type="signal peptide" evidence="2">
    <location>
        <begin position="1"/>
        <end position="23"/>
    </location>
</feature>
<gene>
    <name evidence="3" type="ORF">AAFH49_17510</name>
</gene>